<dbReference type="PANTHER" id="PTHR48045">
    <property type="entry name" value="UDP-GLYCOSYLTRANSFERASE 72B1"/>
    <property type="match status" value="1"/>
</dbReference>
<keyword evidence="3" id="KW-1185">Reference proteome</keyword>
<dbReference type="OrthoDB" id="2751550at2759"/>
<reference evidence="2 3" key="1">
    <citation type="journal article" date="2012" name="Science">
        <title>The Paleozoic origin of enzymatic lignin decomposition reconstructed from 31 fungal genomes.</title>
        <authorList>
            <person name="Floudas D."/>
            <person name="Binder M."/>
            <person name="Riley R."/>
            <person name="Barry K."/>
            <person name="Blanchette R.A."/>
            <person name="Henrissat B."/>
            <person name="Martinez A.T."/>
            <person name="Otillar R."/>
            <person name="Spatafora J.W."/>
            <person name="Yadav J.S."/>
            <person name="Aerts A."/>
            <person name="Benoit I."/>
            <person name="Boyd A."/>
            <person name="Carlson A."/>
            <person name="Copeland A."/>
            <person name="Coutinho P.M."/>
            <person name="de Vries R.P."/>
            <person name="Ferreira P."/>
            <person name="Findley K."/>
            <person name="Foster B."/>
            <person name="Gaskell J."/>
            <person name="Glotzer D."/>
            <person name="Gorecki P."/>
            <person name="Heitman J."/>
            <person name="Hesse C."/>
            <person name="Hori C."/>
            <person name="Igarashi K."/>
            <person name="Jurgens J.A."/>
            <person name="Kallen N."/>
            <person name="Kersten P."/>
            <person name="Kohler A."/>
            <person name="Kuees U."/>
            <person name="Kumar T.K.A."/>
            <person name="Kuo A."/>
            <person name="LaButti K."/>
            <person name="Larrondo L.F."/>
            <person name="Lindquist E."/>
            <person name="Ling A."/>
            <person name="Lombard V."/>
            <person name="Lucas S."/>
            <person name="Lundell T."/>
            <person name="Martin R."/>
            <person name="McLaughlin D.J."/>
            <person name="Morgenstern I."/>
            <person name="Morin E."/>
            <person name="Murat C."/>
            <person name="Nagy L.G."/>
            <person name="Nolan M."/>
            <person name="Ohm R.A."/>
            <person name="Patyshakuliyeva A."/>
            <person name="Rokas A."/>
            <person name="Ruiz-Duenas F.J."/>
            <person name="Sabat G."/>
            <person name="Salamov A."/>
            <person name="Samejima M."/>
            <person name="Schmutz J."/>
            <person name="Slot J.C."/>
            <person name="St John F."/>
            <person name="Stenlid J."/>
            <person name="Sun H."/>
            <person name="Sun S."/>
            <person name="Syed K."/>
            <person name="Tsang A."/>
            <person name="Wiebenga A."/>
            <person name="Young D."/>
            <person name="Pisabarro A."/>
            <person name="Eastwood D.C."/>
            <person name="Martin F."/>
            <person name="Cullen D."/>
            <person name="Grigoriev I.V."/>
            <person name="Hibbett D.S."/>
        </authorList>
    </citation>
    <scope>NUCLEOTIDE SEQUENCE [LARGE SCALE GENOMIC DNA]</scope>
    <source>
        <strain evidence="2 3">DJM-731 SS1</strain>
    </source>
</reference>
<dbReference type="SUPFAM" id="SSF53756">
    <property type="entry name" value="UDP-Glycosyltransferase/glycogen phosphorylase"/>
    <property type="match status" value="1"/>
</dbReference>
<dbReference type="OMA" id="HARPLIT"/>
<evidence type="ECO:0000313" key="2">
    <source>
        <dbReference type="EMBL" id="EJU01950.1"/>
    </source>
</evidence>
<dbReference type="Proteomes" id="UP000030653">
    <property type="component" value="Unassembled WGS sequence"/>
</dbReference>
<dbReference type="AlphaFoldDB" id="M5G189"/>
<dbReference type="EMBL" id="JH795863">
    <property type="protein sequence ID" value="EJU01950.1"/>
    <property type="molecule type" value="Genomic_DNA"/>
</dbReference>
<dbReference type="STRING" id="1858805.M5G189"/>
<dbReference type="GeneID" id="63685253"/>
<dbReference type="GO" id="GO:0008194">
    <property type="term" value="F:UDP-glycosyltransferase activity"/>
    <property type="evidence" value="ECO:0007669"/>
    <property type="project" value="InterPro"/>
</dbReference>
<sequence length="566" mass="63472">MGDAPTEVGQQQQGHFLFFSWLGWGHIRAESAFGVTVARKFPRLTITRITQITYTEKIKSELYRQCTEEERETILPRIRVVGLGKPLQHGPSHEQHVEMMKADNFGGRITGVLESIMHDREFTDDAGVVIPPVGGTPGLMISDILMGEVALPAMETYKIPTMVWFFGSCATSLTRFIAPRAYGGQMEWEDEVEAAFANPDIAKGRSIVDISYEYAEHTPHWGDVVHVRGLEDTYQWENHPQKLWPHMTWDLRRTLVKLYHSVQGIIVRTTRLLEPEGLAGLEEFYCTNKDRVVIATGPLLPAHYFELPTAHLSSFSGLEVSYIHPASSTGDSSPPAAREQDPCLTFLDIVLREHGPQSSIFISFGTIHTPSVPRAYLEVLVDILLSLENSMPFILSMASPDLLSSLLPPSLLERVETSGRGMIVQWAPQQAIFAHPALGWVLTHGGGNTTLEALGKGLPMICWPIWGDQPVNCLWVSRTLRAGFELLEIRTAGAGRRAWRRGEEGQEIEGSLESVRREMERVFRLAKGEEGAVRRRNARRAREMLVRSVQQGGDVDVELEKLARYF</sequence>
<gene>
    <name evidence="2" type="ORF">DACRYDRAFT_116361</name>
</gene>
<accession>M5G189</accession>
<dbReference type="Gene3D" id="3.40.50.2000">
    <property type="entry name" value="Glycogen Phosphorylase B"/>
    <property type="match status" value="2"/>
</dbReference>
<evidence type="ECO:0000313" key="3">
    <source>
        <dbReference type="Proteomes" id="UP000030653"/>
    </source>
</evidence>
<name>M5G189_DACPD</name>
<dbReference type="HOGENOM" id="CLU_001724_12_1_1"/>
<keyword evidence="1 2" id="KW-0808">Transferase</keyword>
<organism evidence="2 3">
    <name type="scientific">Dacryopinax primogenitus (strain DJM 731)</name>
    <name type="common">Brown rot fungus</name>
    <dbReference type="NCBI Taxonomy" id="1858805"/>
    <lineage>
        <taxon>Eukaryota</taxon>
        <taxon>Fungi</taxon>
        <taxon>Dikarya</taxon>
        <taxon>Basidiomycota</taxon>
        <taxon>Agaricomycotina</taxon>
        <taxon>Dacrymycetes</taxon>
        <taxon>Dacrymycetales</taxon>
        <taxon>Dacrymycetaceae</taxon>
        <taxon>Dacryopinax</taxon>
    </lineage>
</organism>
<protein>
    <submittedName>
        <fullName evidence="2">UDP-Glycosyltransferase/glycogen phosphorylase</fullName>
    </submittedName>
</protein>
<dbReference type="InterPro" id="IPR002213">
    <property type="entry name" value="UDP_glucos_trans"/>
</dbReference>
<dbReference type="Pfam" id="PF00201">
    <property type="entry name" value="UDPGT"/>
    <property type="match status" value="1"/>
</dbReference>
<evidence type="ECO:0000256" key="1">
    <source>
        <dbReference type="ARBA" id="ARBA00022679"/>
    </source>
</evidence>
<proteinExistence type="predicted"/>
<dbReference type="PANTHER" id="PTHR48045:SF34">
    <property type="entry name" value="ISOFLAVONE 7-O-GLUCOSYLTRANSFERASE 1-LIKE"/>
    <property type="match status" value="1"/>
</dbReference>
<dbReference type="CDD" id="cd03784">
    <property type="entry name" value="GT1_Gtf-like"/>
    <property type="match status" value="1"/>
</dbReference>
<dbReference type="RefSeq" id="XP_040628847.1">
    <property type="nucleotide sequence ID" value="XM_040770191.1"/>
</dbReference>